<proteinExistence type="predicted"/>
<sequence length="727" mass="81754">MSISIHVHACVRVLPADAMNGAQKRPASDVHEESVNSYRLVKKSFVGRPSASSDQPRPSLTPAATPSNASQTPLYHTYAQTVYNPPSASASASASTPPVPIKLEPPATSPSSPFLTRHPPDSKLPVPASPDPSAHLYVQILTDMEKRFDKFATEVFQRIDQLEDSVKQIPACAAACEQRIPVSEFAVKSPEIPVDLNHKSVVASRMKRGRPRKHQVKESTIRPRNYAHAYIQMACETDLFPKGTSLMRRASISFFGDADAYKKKFRLSRNRKTIIRFRANLKTEVRLHLKELVASDGVNHKLKSRAQDVLRTGEHLHVDGKKYNSPILARTLALLYRGSDMSLRFETYSLPMIAFACSTLTFFLQNCNFKGGQLQHKSAEQDYATVLEDLHASASHDPSALQNTIRLLWDAGANDAQKPARWLKVYPHTLMRVTNVREYEVSETSDTDTSDHDDDGDMNSDDGDEESEAAEEDEGPVRLYKETKTFTHTFIHVACKIDLFPTDDNVINEASREFYGDVDAWKRRNPSYMRGGTLGQFRAEIRNEIMCSLRILVDAGSGNLKTVCESLLHANRHLHSEKMYNSKVLAKTLALTFRGVDHPLRFETYSISMIAFVSATLTFCMQNCDHRGSQIQCPTSEQDYETALRDLMRYKNMAPEELASSIRYLWTYGDEAALRPLNWLASHRMIVPRPEPKSSQKQSNDEGDPADDSSEEYEEDDDDVRDESFGL</sequence>
<protein>
    <submittedName>
        <fullName evidence="2">Uncharacterized protein</fullName>
    </submittedName>
</protein>
<name>A0A507BZB6_9FUNG</name>
<evidence type="ECO:0000313" key="2">
    <source>
        <dbReference type="EMBL" id="TPX34137.1"/>
    </source>
</evidence>
<feature type="compositionally biased region" description="Acidic residues" evidence="1">
    <location>
        <begin position="441"/>
        <end position="474"/>
    </location>
</feature>
<feature type="compositionally biased region" description="Polar residues" evidence="1">
    <location>
        <begin position="50"/>
        <end position="71"/>
    </location>
</feature>
<evidence type="ECO:0000313" key="3">
    <source>
        <dbReference type="Proteomes" id="UP000320475"/>
    </source>
</evidence>
<reference evidence="2 3" key="1">
    <citation type="journal article" date="2019" name="Sci. Rep.">
        <title>Comparative genomics of chytrid fungi reveal insights into the obligate biotrophic and pathogenic lifestyle of Synchytrium endobioticum.</title>
        <authorList>
            <person name="van de Vossenberg B.T.L.H."/>
            <person name="Warris S."/>
            <person name="Nguyen H.D.T."/>
            <person name="van Gent-Pelzer M.P.E."/>
            <person name="Joly D.L."/>
            <person name="van de Geest H.C."/>
            <person name="Bonants P.J.M."/>
            <person name="Smith D.S."/>
            <person name="Levesque C.A."/>
            <person name="van der Lee T.A.J."/>
        </authorList>
    </citation>
    <scope>NUCLEOTIDE SEQUENCE [LARGE SCALE GENOMIC DNA]</scope>
    <source>
        <strain evidence="2 3">LEV6574</strain>
    </source>
</reference>
<dbReference type="AlphaFoldDB" id="A0A507BZB6"/>
<feature type="compositionally biased region" description="Low complexity" evidence="1">
    <location>
        <begin position="86"/>
        <end position="96"/>
    </location>
</feature>
<feature type="region of interest" description="Disordered" evidence="1">
    <location>
        <begin position="437"/>
        <end position="478"/>
    </location>
</feature>
<accession>A0A507BZB6</accession>
<dbReference type="Proteomes" id="UP000320475">
    <property type="component" value="Unassembled WGS sequence"/>
</dbReference>
<organism evidence="2 3">
    <name type="scientific">Synchytrium endobioticum</name>
    <dbReference type="NCBI Taxonomy" id="286115"/>
    <lineage>
        <taxon>Eukaryota</taxon>
        <taxon>Fungi</taxon>
        <taxon>Fungi incertae sedis</taxon>
        <taxon>Chytridiomycota</taxon>
        <taxon>Chytridiomycota incertae sedis</taxon>
        <taxon>Chytridiomycetes</taxon>
        <taxon>Synchytriales</taxon>
        <taxon>Synchytriaceae</taxon>
        <taxon>Synchytrium</taxon>
    </lineage>
</organism>
<feature type="compositionally biased region" description="Acidic residues" evidence="1">
    <location>
        <begin position="701"/>
        <end position="721"/>
    </location>
</feature>
<dbReference type="EMBL" id="QEAM01000840">
    <property type="protein sequence ID" value="TPX34137.1"/>
    <property type="molecule type" value="Genomic_DNA"/>
</dbReference>
<evidence type="ECO:0000256" key="1">
    <source>
        <dbReference type="SAM" id="MobiDB-lite"/>
    </source>
</evidence>
<comment type="caution">
    <text evidence="2">The sequence shown here is derived from an EMBL/GenBank/DDBJ whole genome shotgun (WGS) entry which is preliminary data.</text>
</comment>
<dbReference type="VEuPathDB" id="FungiDB:SeMB42_g03344"/>
<gene>
    <name evidence="2" type="ORF">SeLEV6574_g08308</name>
</gene>
<feature type="region of interest" description="Disordered" evidence="1">
    <location>
        <begin position="46"/>
        <end position="71"/>
    </location>
</feature>
<feature type="region of interest" description="Disordered" evidence="1">
    <location>
        <begin position="86"/>
        <end position="130"/>
    </location>
</feature>
<feature type="region of interest" description="Disordered" evidence="1">
    <location>
        <begin position="688"/>
        <end position="727"/>
    </location>
</feature>